<protein>
    <submittedName>
        <fullName evidence="1">Uncharacterized protein</fullName>
    </submittedName>
</protein>
<name>A0A9W9J8W9_9EURO</name>
<gene>
    <name evidence="1" type="ORF">N7449_008816</name>
</gene>
<dbReference type="Proteomes" id="UP001150942">
    <property type="component" value="Unassembled WGS sequence"/>
</dbReference>
<evidence type="ECO:0000313" key="2">
    <source>
        <dbReference type="Proteomes" id="UP001150942"/>
    </source>
</evidence>
<comment type="caution">
    <text evidence="1">The sequence shown here is derived from an EMBL/GenBank/DDBJ whole genome shotgun (WGS) entry which is preliminary data.</text>
</comment>
<proteinExistence type="predicted"/>
<keyword evidence="2" id="KW-1185">Reference proteome</keyword>
<reference evidence="1" key="2">
    <citation type="journal article" date="2023" name="IMA Fungus">
        <title>Comparative genomic study of the Penicillium genus elucidates a diverse pangenome and 15 lateral gene transfer events.</title>
        <authorList>
            <person name="Petersen C."/>
            <person name="Sorensen T."/>
            <person name="Nielsen M.R."/>
            <person name="Sondergaard T.E."/>
            <person name="Sorensen J.L."/>
            <person name="Fitzpatrick D.A."/>
            <person name="Frisvad J.C."/>
            <person name="Nielsen K.L."/>
        </authorList>
    </citation>
    <scope>NUCLEOTIDE SEQUENCE</scope>
    <source>
        <strain evidence="1">IBT 20477</strain>
    </source>
</reference>
<evidence type="ECO:0000313" key="1">
    <source>
        <dbReference type="EMBL" id="KAJ5192674.1"/>
    </source>
</evidence>
<reference evidence="1" key="1">
    <citation type="submission" date="2022-11" db="EMBL/GenBank/DDBJ databases">
        <authorList>
            <person name="Petersen C."/>
        </authorList>
    </citation>
    <scope>NUCLEOTIDE SEQUENCE</scope>
    <source>
        <strain evidence="1">IBT 20477</strain>
    </source>
</reference>
<organism evidence="1 2">
    <name type="scientific">Penicillium cf. viridicatum</name>
    <dbReference type="NCBI Taxonomy" id="2972119"/>
    <lineage>
        <taxon>Eukaryota</taxon>
        <taxon>Fungi</taxon>
        <taxon>Dikarya</taxon>
        <taxon>Ascomycota</taxon>
        <taxon>Pezizomycotina</taxon>
        <taxon>Eurotiomycetes</taxon>
        <taxon>Eurotiomycetidae</taxon>
        <taxon>Eurotiales</taxon>
        <taxon>Aspergillaceae</taxon>
        <taxon>Penicillium</taxon>
    </lineage>
</organism>
<sequence>MSNTILGHGLEIALFVLVERKVSAGIAQQNLSGSNQKLVATKEALMVERKVVCGLFQRAKHGVEVPEGD</sequence>
<dbReference type="EMBL" id="JAPQKQ010000006">
    <property type="protein sequence ID" value="KAJ5192674.1"/>
    <property type="molecule type" value="Genomic_DNA"/>
</dbReference>
<accession>A0A9W9J8W9</accession>
<dbReference type="AlphaFoldDB" id="A0A9W9J8W9"/>